<keyword evidence="3" id="KW-0378">Hydrolase</keyword>
<dbReference type="InterPro" id="IPR002477">
    <property type="entry name" value="Peptidoglycan-bd-like"/>
</dbReference>
<keyword evidence="4" id="KW-1185">Reference proteome</keyword>
<name>A0A2W0HE50_9BACI</name>
<feature type="domain" description="Peptidoglycan binding-like" evidence="1">
    <location>
        <begin position="27"/>
        <end position="82"/>
    </location>
</feature>
<dbReference type="AlphaFoldDB" id="A0A2W0HE50"/>
<reference evidence="3 4" key="1">
    <citation type="submission" date="2017-10" db="EMBL/GenBank/DDBJ databases">
        <title>Bacillus sp. nov., a halophilic bacterium isolated from a Yangshapao Lake.</title>
        <authorList>
            <person name="Wang H."/>
        </authorList>
    </citation>
    <scope>NUCLEOTIDE SEQUENCE [LARGE SCALE GENOMIC DNA]</scope>
    <source>
        <strain evidence="3 4">YSP-3</strain>
    </source>
</reference>
<feature type="domain" description="Cell wall hydrolase SleB" evidence="2">
    <location>
        <begin position="99"/>
        <end position="197"/>
    </location>
</feature>
<dbReference type="Proteomes" id="UP000248066">
    <property type="component" value="Unassembled WGS sequence"/>
</dbReference>
<dbReference type="Pfam" id="PF01471">
    <property type="entry name" value="PG_binding_1"/>
    <property type="match status" value="1"/>
</dbReference>
<proteinExistence type="predicted"/>
<dbReference type="EMBL" id="PDOF01000001">
    <property type="protein sequence ID" value="PYZ99216.1"/>
    <property type="molecule type" value="Genomic_DNA"/>
</dbReference>
<gene>
    <name evidence="3" type="ORF">CR205_09340</name>
</gene>
<dbReference type="InterPro" id="IPR036366">
    <property type="entry name" value="PGBDSf"/>
</dbReference>
<protein>
    <submittedName>
        <fullName evidence="3">Cell wall hydrolase</fullName>
    </submittedName>
</protein>
<accession>A0A2W0HE50</accession>
<dbReference type="OrthoDB" id="9785345at2"/>
<comment type="caution">
    <text evidence="3">The sequence shown here is derived from an EMBL/GenBank/DDBJ whole genome shotgun (WGS) entry which is preliminary data.</text>
</comment>
<dbReference type="Gene3D" id="1.10.101.10">
    <property type="entry name" value="PGBD-like superfamily/PGBD"/>
    <property type="match status" value="1"/>
</dbReference>
<dbReference type="InterPro" id="IPR011105">
    <property type="entry name" value="Cell_wall_hydrolase_SleB"/>
</dbReference>
<evidence type="ECO:0000259" key="2">
    <source>
        <dbReference type="Pfam" id="PF07486"/>
    </source>
</evidence>
<dbReference type="Gene3D" id="6.20.240.60">
    <property type="match status" value="1"/>
</dbReference>
<dbReference type="InterPro" id="IPR042047">
    <property type="entry name" value="SleB_dom1"/>
</dbReference>
<dbReference type="SUPFAM" id="SSF47090">
    <property type="entry name" value="PGBD-like"/>
    <property type="match status" value="1"/>
</dbReference>
<evidence type="ECO:0000313" key="4">
    <source>
        <dbReference type="Proteomes" id="UP000248066"/>
    </source>
</evidence>
<dbReference type="GO" id="GO:0016787">
    <property type="term" value="F:hydrolase activity"/>
    <property type="evidence" value="ECO:0007669"/>
    <property type="project" value="UniProtKB-KW"/>
</dbReference>
<dbReference type="Pfam" id="PF07486">
    <property type="entry name" value="Hydrolase_2"/>
    <property type="match status" value="1"/>
</dbReference>
<evidence type="ECO:0000259" key="1">
    <source>
        <dbReference type="Pfam" id="PF01471"/>
    </source>
</evidence>
<dbReference type="InterPro" id="IPR036365">
    <property type="entry name" value="PGBD-like_sf"/>
</dbReference>
<organism evidence="3 4">
    <name type="scientific">Alteribacter lacisalsi</name>
    <dbReference type="NCBI Taxonomy" id="2045244"/>
    <lineage>
        <taxon>Bacteria</taxon>
        <taxon>Bacillati</taxon>
        <taxon>Bacillota</taxon>
        <taxon>Bacilli</taxon>
        <taxon>Bacillales</taxon>
        <taxon>Bacillaceae</taxon>
        <taxon>Alteribacter</taxon>
    </lineage>
</organism>
<dbReference type="Gene3D" id="1.10.10.2520">
    <property type="entry name" value="Cell wall hydrolase SleB, domain 1"/>
    <property type="match status" value="1"/>
</dbReference>
<sequence length="198" mass="21696">MIFFIFTFAVLFLPADTKASVLQEGSSGEQVTELQETLFHLGYLPVSPTGYYGALTEEAVRSFQADFSLQTDGAAGPITLQKADNVSVMARVVYGEARGESYEGQVAVAAVILNRIKDPGFPSDVRGVVFQRNAFTAVHDGQYYLTPNQTAYKAVRDAHLGSDPSQGSTYYYNPDIATSQWIFSRSTVTRIGKHLFAE</sequence>
<evidence type="ECO:0000313" key="3">
    <source>
        <dbReference type="EMBL" id="PYZ99216.1"/>
    </source>
</evidence>